<reference evidence="3" key="1">
    <citation type="submission" date="2016-09" db="EMBL/GenBank/DDBJ databases">
        <authorList>
            <person name="Varghese N."/>
            <person name="Submissions S."/>
        </authorList>
    </citation>
    <scope>NUCLEOTIDE SEQUENCE [LARGE SCALE GENOMIC DNA]</scope>
    <source>
        <strain evidence="3">25nlg</strain>
    </source>
</reference>
<dbReference type="Proteomes" id="UP000242662">
    <property type="component" value="Unassembled WGS sequence"/>
</dbReference>
<organism evidence="2 3">
    <name type="scientific">Shouchella lonarensis</name>
    <dbReference type="NCBI Taxonomy" id="1464122"/>
    <lineage>
        <taxon>Bacteria</taxon>
        <taxon>Bacillati</taxon>
        <taxon>Bacillota</taxon>
        <taxon>Bacilli</taxon>
        <taxon>Bacillales</taxon>
        <taxon>Bacillaceae</taxon>
        <taxon>Shouchella</taxon>
    </lineage>
</organism>
<evidence type="ECO:0000256" key="1">
    <source>
        <dbReference type="SAM" id="Phobius"/>
    </source>
</evidence>
<accession>A0A1G6J1D0</accession>
<keyword evidence="1" id="KW-0812">Transmembrane</keyword>
<dbReference type="STRING" id="1464122.SAMN05421737_105225"/>
<sequence>MGHSAPGLTKPFLLMPFLVVGALLKYMQATTFGLDV</sequence>
<evidence type="ECO:0000313" key="3">
    <source>
        <dbReference type="Proteomes" id="UP000242662"/>
    </source>
</evidence>
<keyword evidence="1" id="KW-0472">Membrane</keyword>
<dbReference type="AlphaFoldDB" id="A0A1G6J1D0"/>
<name>A0A1G6J1D0_9BACI</name>
<gene>
    <name evidence="2" type="ORF">SAMN05421737_105225</name>
</gene>
<proteinExistence type="predicted"/>
<feature type="transmembrane region" description="Helical" evidence="1">
    <location>
        <begin position="12"/>
        <end position="29"/>
    </location>
</feature>
<dbReference type="EMBL" id="FMYM01000005">
    <property type="protein sequence ID" value="SDC12537.1"/>
    <property type="molecule type" value="Genomic_DNA"/>
</dbReference>
<evidence type="ECO:0000313" key="2">
    <source>
        <dbReference type="EMBL" id="SDC12537.1"/>
    </source>
</evidence>
<keyword evidence="1" id="KW-1133">Transmembrane helix</keyword>
<keyword evidence="3" id="KW-1185">Reference proteome</keyword>
<protein>
    <submittedName>
        <fullName evidence="2">Uncharacterized protein</fullName>
    </submittedName>
</protein>